<comment type="caution">
    <text evidence="1">The sequence shown here is derived from an EMBL/GenBank/DDBJ whole genome shotgun (WGS) entry which is preliminary data.</text>
</comment>
<evidence type="ECO:0000313" key="2">
    <source>
        <dbReference type="Proteomes" id="UP001066276"/>
    </source>
</evidence>
<proteinExistence type="predicted"/>
<dbReference type="EMBL" id="JANPWB010000003">
    <property type="protein sequence ID" value="KAJ1197640.1"/>
    <property type="molecule type" value="Genomic_DNA"/>
</dbReference>
<name>A0AAV7VBM7_PLEWA</name>
<keyword evidence="2" id="KW-1185">Reference proteome</keyword>
<reference evidence="1" key="1">
    <citation type="journal article" date="2022" name="bioRxiv">
        <title>Sequencing and chromosome-scale assembly of the giantPleurodeles waltlgenome.</title>
        <authorList>
            <person name="Brown T."/>
            <person name="Elewa A."/>
            <person name="Iarovenko S."/>
            <person name="Subramanian E."/>
            <person name="Araus A.J."/>
            <person name="Petzold A."/>
            <person name="Susuki M."/>
            <person name="Suzuki K.-i.T."/>
            <person name="Hayashi T."/>
            <person name="Toyoda A."/>
            <person name="Oliveira C."/>
            <person name="Osipova E."/>
            <person name="Leigh N.D."/>
            <person name="Simon A."/>
            <person name="Yun M.H."/>
        </authorList>
    </citation>
    <scope>NUCLEOTIDE SEQUENCE</scope>
    <source>
        <strain evidence="1">20211129_DDA</strain>
        <tissue evidence="1">Liver</tissue>
    </source>
</reference>
<gene>
    <name evidence="1" type="ORF">NDU88_001496</name>
</gene>
<evidence type="ECO:0000313" key="1">
    <source>
        <dbReference type="EMBL" id="KAJ1197640.1"/>
    </source>
</evidence>
<accession>A0AAV7VBM7</accession>
<protein>
    <submittedName>
        <fullName evidence="1">Uncharacterized protein</fullName>
    </submittedName>
</protein>
<sequence>MTMEIIPPIDSHCIIPTARVTTPLTMAVAINCQAEDKEGADRVGEDKGDTWMDVVEVSTSEMCVLLDVVMMVAAVDAVQAGVSVDVTVREEEEEGETVEAVDVVVCATEDEIGNASVAVVDPEDSEDEEVEDEDVDNRTLVIRKYFQ</sequence>
<organism evidence="1 2">
    <name type="scientific">Pleurodeles waltl</name>
    <name type="common">Iberian ribbed newt</name>
    <dbReference type="NCBI Taxonomy" id="8319"/>
    <lineage>
        <taxon>Eukaryota</taxon>
        <taxon>Metazoa</taxon>
        <taxon>Chordata</taxon>
        <taxon>Craniata</taxon>
        <taxon>Vertebrata</taxon>
        <taxon>Euteleostomi</taxon>
        <taxon>Amphibia</taxon>
        <taxon>Batrachia</taxon>
        <taxon>Caudata</taxon>
        <taxon>Salamandroidea</taxon>
        <taxon>Salamandridae</taxon>
        <taxon>Pleurodelinae</taxon>
        <taxon>Pleurodeles</taxon>
    </lineage>
</organism>
<dbReference type="AlphaFoldDB" id="A0AAV7VBM7"/>
<dbReference type="Proteomes" id="UP001066276">
    <property type="component" value="Chromosome 2_1"/>
</dbReference>